<dbReference type="EMBL" id="JAHXRF010000014">
    <property type="protein sequence ID" value="MBW4866253.1"/>
    <property type="molecule type" value="Genomic_DNA"/>
</dbReference>
<organism evidence="4 5">
    <name type="scientific">Segatella salivae</name>
    <dbReference type="NCBI Taxonomy" id="228604"/>
    <lineage>
        <taxon>Bacteria</taxon>
        <taxon>Pseudomonadati</taxon>
        <taxon>Bacteroidota</taxon>
        <taxon>Bacteroidia</taxon>
        <taxon>Bacteroidales</taxon>
        <taxon>Prevotellaceae</taxon>
        <taxon>Segatella</taxon>
    </lineage>
</organism>
<accession>A0AAW4NU92</accession>
<evidence type="ECO:0000256" key="1">
    <source>
        <dbReference type="ARBA" id="ARBA00000274"/>
    </source>
</evidence>
<keyword evidence="3" id="KW-0378">Hydrolase</keyword>
<evidence type="ECO:0000256" key="2">
    <source>
        <dbReference type="ARBA" id="ARBA00006763"/>
    </source>
</evidence>
<gene>
    <name evidence="4" type="ORF">KZY68_09600</name>
</gene>
<name>A0AAW4NU92_9BACT</name>
<evidence type="ECO:0000256" key="3">
    <source>
        <dbReference type="RuleBase" id="RU363015"/>
    </source>
</evidence>
<sequence>MKIGVFCSANNQIDAEYFRLTKEFGAWIAREGHSVVFGGTNTGLMEAIGTAVHEGGQRAIGVIPRIIEKGGKVSKSVDINIACDNLSDRKDLMLAQSDIFVALPGGIGTLDEVFTIAASNTIGYHSKKVILYNMKGFFNPLIALLDALQAQGMIRGLWSDYIQVASNLDEIAAYVAQV</sequence>
<dbReference type="GO" id="GO:0005829">
    <property type="term" value="C:cytosol"/>
    <property type="evidence" value="ECO:0007669"/>
    <property type="project" value="TreeGrafter"/>
</dbReference>
<dbReference type="PANTHER" id="PTHR31223">
    <property type="entry name" value="LOG FAMILY PROTEIN YJL055W"/>
    <property type="match status" value="1"/>
</dbReference>
<dbReference type="InterPro" id="IPR005269">
    <property type="entry name" value="LOG"/>
</dbReference>
<dbReference type="GO" id="GO:0009691">
    <property type="term" value="P:cytokinin biosynthetic process"/>
    <property type="evidence" value="ECO:0007669"/>
    <property type="project" value="UniProtKB-UniRule"/>
</dbReference>
<dbReference type="EC" id="3.2.2.n1" evidence="3"/>
<dbReference type="GO" id="GO:0008714">
    <property type="term" value="F:AMP nucleosidase activity"/>
    <property type="evidence" value="ECO:0007669"/>
    <property type="project" value="UniProtKB-EC"/>
</dbReference>
<dbReference type="PANTHER" id="PTHR31223:SF70">
    <property type="entry name" value="LOG FAMILY PROTEIN YJL055W"/>
    <property type="match status" value="1"/>
</dbReference>
<comment type="catalytic activity">
    <reaction evidence="1">
        <text>AMP + H2O = D-ribose 5-phosphate + adenine</text>
        <dbReference type="Rhea" id="RHEA:20129"/>
        <dbReference type="ChEBI" id="CHEBI:15377"/>
        <dbReference type="ChEBI" id="CHEBI:16708"/>
        <dbReference type="ChEBI" id="CHEBI:78346"/>
        <dbReference type="ChEBI" id="CHEBI:456215"/>
        <dbReference type="EC" id="3.2.2.4"/>
    </reaction>
</comment>
<protein>
    <recommendedName>
        <fullName evidence="3">Cytokinin riboside 5'-monophosphate phosphoribohydrolase</fullName>
        <ecNumber evidence="3">3.2.2.n1</ecNumber>
    </recommendedName>
</protein>
<evidence type="ECO:0000313" key="4">
    <source>
        <dbReference type="EMBL" id="MBW4866253.1"/>
    </source>
</evidence>
<dbReference type="InterPro" id="IPR031100">
    <property type="entry name" value="LOG_fam"/>
</dbReference>
<dbReference type="NCBIfam" id="TIGR00730">
    <property type="entry name" value="Rossman fold protein, TIGR00730 family"/>
    <property type="match status" value="1"/>
</dbReference>
<dbReference type="RefSeq" id="WP_219427940.1">
    <property type="nucleotide sequence ID" value="NZ_CAUTXK010000016.1"/>
</dbReference>
<dbReference type="AlphaFoldDB" id="A0AAW4NU92"/>
<proteinExistence type="inferred from homology"/>
<dbReference type="Pfam" id="PF03641">
    <property type="entry name" value="Lysine_decarbox"/>
    <property type="match status" value="1"/>
</dbReference>
<reference evidence="4" key="1">
    <citation type="submission" date="2021-07" db="EMBL/GenBank/DDBJ databases">
        <title>Genomic diversity and antimicrobial resistance of Prevotella spp. isolated from chronic lung disease airways.</title>
        <authorList>
            <person name="Webb K.A."/>
            <person name="Olagoke O.S."/>
            <person name="Baird T."/>
            <person name="Neill J."/>
            <person name="Pham A."/>
            <person name="Wells T.J."/>
            <person name="Ramsay K.A."/>
            <person name="Bell S.C."/>
            <person name="Sarovich D.S."/>
            <person name="Price E.P."/>
        </authorList>
    </citation>
    <scope>NUCLEOTIDE SEQUENCE</scope>
    <source>
        <strain evidence="4">SCHI0047.S.3</strain>
    </source>
</reference>
<keyword evidence="3" id="KW-0203">Cytokinin biosynthesis</keyword>
<comment type="similarity">
    <text evidence="2 3">Belongs to the LOG family.</text>
</comment>
<dbReference type="Proteomes" id="UP001196873">
    <property type="component" value="Unassembled WGS sequence"/>
</dbReference>
<evidence type="ECO:0000313" key="5">
    <source>
        <dbReference type="Proteomes" id="UP001196873"/>
    </source>
</evidence>
<comment type="caution">
    <text evidence="4">The sequence shown here is derived from an EMBL/GenBank/DDBJ whole genome shotgun (WGS) entry which is preliminary data.</text>
</comment>